<feature type="compositionally biased region" description="Basic residues" evidence="2">
    <location>
        <begin position="305"/>
        <end position="318"/>
    </location>
</feature>
<feature type="compositionally biased region" description="Basic and acidic residues" evidence="2">
    <location>
        <begin position="448"/>
        <end position="484"/>
    </location>
</feature>
<dbReference type="Pfam" id="PF10159">
    <property type="entry name" value="MMtag"/>
    <property type="match status" value="1"/>
</dbReference>
<feature type="compositionally biased region" description="Basic and acidic residues" evidence="2">
    <location>
        <begin position="348"/>
        <end position="376"/>
    </location>
</feature>
<dbReference type="EMBL" id="CM026427">
    <property type="protein sequence ID" value="KAG0571000.1"/>
    <property type="molecule type" value="Genomic_DNA"/>
</dbReference>
<reference evidence="4 5" key="1">
    <citation type="submission" date="2020-06" db="EMBL/GenBank/DDBJ databases">
        <title>WGS assembly of Ceratodon purpureus strain R40.</title>
        <authorList>
            <person name="Carey S.B."/>
            <person name="Jenkins J."/>
            <person name="Shu S."/>
            <person name="Lovell J.T."/>
            <person name="Sreedasyam A."/>
            <person name="Maumus F."/>
            <person name="Tiley G.P."/>
            <person name="Fernandez-Pozo N."/>
            <person name="Barry K."/>
            <person name="Chen C."/>
            <person name="Wang M."/>
            <person name="Lipzen A."/>
            <person name="Daum C."/>
            <person name="Saski C.A."/>
            <person name="Payton A.C."/>
            <person name="Mcbreen J.C."/>
            <person name="Conrad R.E."/>
            <person name="Kollar L.M."/>
            <person name="Olsson S."/>
            <person name="Huttunen S."/>
            <person name="Landis J.B."/>
            <person name="Wickett N.J."/>
            <person name="Johnson M.G."/>
            <person name="Rensing S.A."/>
            <person name="Grimwood J."/>
            <person name="Schmutz J."/>
            <person name="Mcdaniel S.F."/>
        </authorList>
    </citation>
    <scope>NUCLEOTIDE SEQUENCE [LARGE SCALE GENOMIC DNA]</scope>
    <source>
        <strain evidence="4 5">R40</strain>
    </source>
</reference>
<evidence type="ECO:0000256" key="2">
    <source>
        <dbReference type="SAM" id="MobiDB-lite"/>
    </source>
</evidence>
<feature type="coiled-coil region" evidence="1">
    <location>
        <begin position="143"/>
        <end position="174"/>
    </location>
</feature>
<evidence type="ECO:0000259" key="3">
    <source>
        <dbReference type="Pfam" id="PF10159"/>
    </source>
</evidence>
<feature type="compositionally biased region" description="Basic and acidic residues" evidence="2">
    <location>
        <begin position="413"/>
        <end position="439"/>
    </location>
</feature>
<dbReference type="PANTHER" id="PTHR14580:SF0">
    <property type="entry name" value="MULTIPLE MYELOMA TUMOR-ASSOCIATED PROTEIN 2"/>
    <property type="match status" value="1"/>
</dbReference>
<feature type="region of interest" description="Disordered" evidence="2">
    <location>
        <begin position="41"/>
        <end position="101"/>
    </location>
</feature>
<organism evidence="4 5">
    <name type="scientific">Ceratodon purpureus</name>
    <name type="common">Fire moss</name>
    <name type="synonym">Dicranum purpureum</name>
    <dbReference type="NCBI Taxonomy" id="3225"/>
    <lineage>
        <taxon>Eukaryota</taxon>
        <taxon>Viridiplantae</taxon>
        <taxon>Streptophyta</taxon>
        <taxon>Embryophyta</taxon>
        <taxon>Bryophyta</taxon>
        <taxon>Bryophytina</taxon>
        <taxon>Bryopsida</taxon>
        <taxon>Dicranidae</taxon>
        <taxon>Pseudoditrichales</taxon>
        <taxon>Ditrichaceae</taxon>
        <taxon>Ceratodon</taxon>
    </lineage>
</organism>
<feature type="compositionally biased region" description="Basic residues" evidence="2">
    <location>
        <begin position="59"/>
        <end position="72"/>
    </location>
</feature>
<dbReference type="Proteomes" id="UP000822688">
    <property type="component" value="Chromosome 6"/>
</dbReference>
<feature type="compositionally biased region" description="Basic and acidic residues" evidence="2">
    <location>
        <begin position="291"/>
        <end position="304"/>
    </location>
</feature>
<feature type="compositionally biased region" description="Basic and acidic residues" evidence="2">
    <location>
        <begin position="178"/>
        <end position="207"/>
    </location>
</feature>
<comment type="caution">
    <text evidence="4">The sequence shown here is derived from an EMBL/GenBank/DDBJ whole genome shotgun (WGS) entry which is preliminary data.</text>
</comment>
<sequence>MTQVRVYGFLTTKVKLQETVFHLDLILQRKGKRIALRAVERERERGREEHRVREDDRRSRRSKPTSRSRSRSGTRGENRSRSGGGAIMYHPSRGGVRGGRDQFNWDDVKGDKHRENYLGHSLKAPVGRWQKGKDLMWYARDTTQTADEAAALAREEIERVKQEEEEAMREALGLAPRRDNKPRVNRLDKREQEELLKRSKAGEEVDKPYAQGERVQGLGFAPVTKSEAPDKKDLLQRQAVPEEERPLAQVISQAHVREADKIDQELVTDAVKGDSRQVSDETDKKRKRKEEKRAAKEQRREEKKAAKKLRREKRRRHTSTSSDEELVDRKGTRGKHRRHESDSSDEEHDLKMTRKDSKPESLGDRRNTRSHERDNSDGAGPHVSRRTREGIRSDESDEDMQDRPSATRVALGRKSESSRATSGRDARNSQEEQRVEMNGRKPSVANDRSVEERERNYSRVRDSSPRHRHKYDDREEREKSDRGGKYSGTYNREIGSSRRGRDTDVDEDTRRQRGGNEFRRQEGRDELSRRDDRHYSKDIERRQKRSPSPLRRKPRHDSD</sequence>
<dbReference type="InterPro" id="IPR039207">
    <property type="entry name" value="MMTAG2-like"/>
</dbReference>
<keyword evidence="1" id="KW-0175">Coiled coil</keyword>
<feature type="compositionally biased region" description="Basic and acidic residues" evidence="2">
    <location>
        <begin position="495"/>
        <end position="541"/>
    </location>
</feature>
<feature type="region of interest" description="Disordered" evidence="2">
    <location>
        <begin position="178"/>
        <end position="559"/>
    </location>
</feature>
<evidence type="ECO:0000313" key="5">
    <source>
        <dbReference type="Proteomes" id="UP000822688"/>
    </source>
</evidence>
<name>A0A8T0HJN0_CERPU</name>
<proteinExistence type="predicted"/>
<evidence type="ECO:0000313" key="4">
    <source>
        <dbReference type="EMBL" id="KAG0571000.1"/>
    </source>
</evidence>
<evidence type="ECO:0000256" key="1">
    <source>
        <dbReference type="SAM" id="Coils"/>
    </source>
</evidence>
<feature type="compositionally biased region" description="Basic and acidic residues" evidence="2">
    <location>
        <begin position="41"/>
        <end position="58"/>
    </location>
</feature>
<feature type="compositionally biased region" description="Basic and acidic residues" evidence="2">
    <location>
        <begin position="227"/>
        <end position="246"/>
    </location>
</feature>
<keyword evidence="5" id="KW-1185">Reference proteome</keyword>
<dbReference type="InterPro" id="IPR019315">
    <property type="entry name" value="MMTA2_N"/>
</dbReference>
<gene>
    <name evidence="4" type="ORF">KC19_6G203900</name>
</gene>
<accession>A0A8T0HJN0</accession>
<feature type="compositionally biased region" description="Basic and acidic residues" evidence="2">
    <location>
        <begin position="255"/>
        <end position="264"/>
    </location>
</feature>
<dbReference type="AlphaFoldDB" id="A0A8T0HJN0"/>
<feature type="compositionally biased region" description="Basic residues" evidence="2">
    <location>
        <begin position="542"/>
        <end position="559"/>
    </location>
</feature>
<feature type="domain" description="Multiple myeloma tumor-associated protein 2-like N-terminal" evidence="3">
    <location>
        <begin position="95"/>
        <end position="173"/>
    </location>
</feature>
<dbReference type="PANTHER" id="PTHR14580">
    <property type="entry name" value="MULTIPLE MYELOMA TUMOR-ASSOCIATED PROTEIN 2 FAMILY MEMBER"/>
    <property type="match status" value="1"/>
</dbReference>
<feature type="compositionally biased region" description="Basic and acidic residues" evidence="2">
    <location>
        <begin position="271"/>
        <end position="284"/>
    </location>
</feature>
<protein>
    <recommendedName>
        <fullName evidence="3">Multiple myeloma tumor-associated protein 2-like N-terminal domain-containing protein</fullName>
    </recommendedName>
</protein>